<evidence type="ECO:0000313" key="2">
    <source>
        <dbReference type="Proteomes" id="UP000635335"/>
    </source>
</evidence>
<protein>
    <recommendedName>
        <fullName evidence="3">Secreted protein</fullName>
    </recommendedName>
</protein>
<dbReference type="Proteomes" id="UP000635335">
    <property type="component" value="Unassembled WGS sequence"/>
</dbReference>
<dbReference type="RefSeq" id="WP_157783389.1">
    <property type="nucleotide sequence ID" value="NZ_JADPLN010000025.1"/>
</dbReference>
<keyword evidence="2" id="KW-1185">Reference proteome</keyword>
<sequence length="97" mass="10724">MLGRQVRFCRLFATIVAFFWRVGKKQRIKIPFSALNMHQVRDFSTKFPVQGQRHGHLRRCYGAQGSDMAALGSCAAVRCAGFSGMMCAARGPVGSAR</sequence>
<comment type="caution">
    <text evidence="1">The sequence shown here is derived from an EMBL/GenBank/DDBJ whole genome shotgun (WGS) entry which is preliminary data.</text>
</comment>
<organism evidence="1 2">
    <name type="scientific">Serratia surfactantfaciens</name>
    <dbReference type="NCBI Taxonomy" id="2741499"/>
    <lineage>
        <taxon>Bacteria</taxon>
        <taxon>Pseudomonadati</taxon>
        <taxon>Pseudomonadota</taxon>
        <taxon>Gammaproteobacteria</taxon>
        <taxon>Enterobacterales</taxon>
        <taxon>Yersiniaceae</taxon>
        <taxon>Serratia</taxon>
    </lineage>
</organism>
<proteinExistence type="predicted"/>
<name>A0ABS0LWB3_9GAMM</name>
<evidence type="ECO:0008006" key="3">
    <source>
        <dbReference type="Google" id="ProtNLM"/>
    </source>
</evidence>
<gene>
    <name evidence="1" type="ORF">I5U16_05620</name>
</gene>
<dbReference type="EMBL" id="JADUMB010000001">
    <property type="protein sequence ID" value="MBH1919633.1"/>
    <property type="molecule type" value="Genomic_DNA"/>
</dbReference>
<evidence type="ECO:0000313" key="1">
    <source>
        <dbReference type="EMBL" id="MBH1919633.1"/>
    </source>
</evidence>
<reference evidence="1 2" key="1">
    <citation type="submission" date="2020-11" db="EMBL/GenBank/DDBJ databases">
        <title>Enhanced detection system for hospital associated transmission using whole genome sequencing surveillance.</title>
        <authorList>
            <person name="Harrison L.H."/>
            <person name="Van Tyne D."/>
            <person name="Marsh J.W."/>
            <person name="Griffith M.P."/>
            <person name="Snyder D.J."/>
            <person name="Cooper V.S."/>
            <person name="Mustapha M."/>
        </authorList>
    </citation>
    <scope>NUCLEOTIDE SEQUENCE [LARGE SCALE GENOMIC DNA]</scope>
    <source>
        <strain evidence="1 2">SER00227</strain>
    </source>
</reference>
<accession>A0ABS0LWB3</accession>